<keyword evidence="4" id="KW-1185">Reference proteome</keyword>
<dbReference type="RefSeq" id="WP_127744934.1">
    <property type="nucleotide sequence ID" value="NZ_SACN01000002.1"/>
</dbReference>
<evidence type="ECO:0000313" key="3">
    <source>
        <dbReference type="EMBL" id="RVT90919.1"/>
    </source>
</evidence>
<dbReference type="InterPro" id="IPR015392">
    <property type="entry name" value="TehB/YeaR-like_dom"/>
</dbReference>
<dbReference type="Pfam" id="PF09313">
    <property type="entry name" value="TehB-like"/>
    <property type="match status" value="1"/>
</dbReference>
<gene>
    <name evidence="3" type="ORF">EOD43_15380</name>
</gene>
<evidence type="ECO:0000256" key="1">
    <source>
        <dbReference type="SAM" id="MobiDB-lite"/>
    </source>
</evidence>
<evidence type="ECO:0000259" key="2">
    <source>
        <dbReference type="Pfam" id="PF09313"/>
    </source>
</evidence>
<dbReference type="Proteomes" id="UP000282971">
    <property type="component" value="Unassembled WGS sequence"/>
</dbReference>
<dbReference type="OrthoDB" id="7282222at2"/>
<sequence length="113" mass="12622">MAQIEKAATQRHIPGSDTAPPSQPYRSSPVFTEATLPLALQHDHRTKRGVWGVIRVLEGALLYCLEDGSPPRILLPGRPGIVRPDEPHHVELMGPMRMRVDFFDHEPTLLEDG</sequence>
<dbReference type="AlphaFoldDB" id="A0A437LZR0"/>
<proteinExistence type="predicted"/>
<comment type="caution">
    <text evidence="3">The sequence shown here is derived from an EMBL/GenBank/DDBJ whole genome shotgun (WGS) entry which is preliminary data.</text>
</comment>
<dbReference type="InterPro" id="IPR014710">
    <property type="entry name" value="RmlC-like_jellyroll"/>
</dbReference>
<protein>
    <submittedName>
        <fullName evidence="3">DUF1971 domain-containing protein</fullName>
    </submittedName>
</protein>
<dbReference type="SUPFAM" id="SSF51197">
    <property type="entry name" value="Clavaminate synthase-like"/>
    <property type="match status" value="1"/>
</dbReference>
<reference evidence="3 4" key="1">
    <citation type="submission" date="2019-01" db="EMBL/GenBank/DDBJ databases">
        <authorList>
            <person name="Chen W.-M."/>
        </authorList>
    </citation>
    <scope>NUCLEOTIDE SEQUENCE [LARGE SCALE GENOMIC DNA]</scope>
    <source>
        <strain evidence="3 4">CCP-7</strain>
    </source>
</reference>
<evidence type="ECO:0000313" key="4">
    <source>
        <dbReference type="Proteomes" id="UP000282971"/>
    </source>
</evidence>
<feature type="region of interest" description="Disordered" evidence="1">
    <location>
        <begin position="1"/>
        <end position="29"/>
    </location>
</feature>
<feature type="domain" description="TehB/YeaR-like" evidence="2">
    <location>
        <begin position="26"/>
        <end position="100"/>
    </location>
</feature>
<accession>A0A437LZR0</accession>
<organism evidence="3 4">
    <name type="scientific">Sphingomonas crocodyli</name>
    <dbReference type="NCBI Taxonomy" id="1979270"/>
    <lineage>
        <taxon>Bacteria</taxon>
        <taxon>Pseudomonadati</taxon>
        <taxon>Pseudomonadota</taxon>
        <taxon>Alphaproteobacteria</taxon>
        <taxon>Sphingomonadales</taxon>
        <taxon>Sphingomonadaceae</taxon>
        <taxon>Sphingomonas</taxon>
    </lineage>
</organism>
<dbReference type="EMBL" id="SACN01000002">
    <property type="protein sequence ID" value="RVT90919.1"/>
    <property type="molecule type" value="Genomic_DNA"/>
</dbReference>
<name>A0A437LZR0_9SPHN</name>
<dbReference type="Gene3D" id="2.60.120.10">
    <property type="entry name" value="Jelly Rolls"/>
    <property type="match status" value="1"/>
</dbReference>